<dbReference type="InterPro" id="IPR003961">
    <property type="entry name" value="FN3_dom"/>
</dbReference>
<name>A0A163A9D8_9FLAO</name>
<evidence type="ECO:0000256" key="1">
    <source>
        <dbReference type="SAM" id="SignalP"/>
    </source>
</evidence>
<evidence type="ECO:0000313" key="4">
    <source>
        <dbReference type="Proteomes" id="UP000076715"/>
    </source>
</evidence>
<dbReference type="CDD" id="cd00063">
    <property type="entry name" value="FN3"/>
    <property type="match status" value="1"/>
</dbReference>
<dbReference type="InterPro" id="IPR013783">
    <property type="entry name" value="Ig-like_fold"/>
</dbReference>
<proteinExistence type="predicted"/>
<dbReference type="Proteomes" id="UP000076715">
    <property type="component" value="Unassembled WGS sequence"/>
</dbReference>
<keyword evidence="4" id="KW-1185">Reference proteome</keyword>
<dbReference type="Gene3D" id="2.60.40.10">
    <property type="entry name" value="Immunoglobulins"/>
    <property type="match status" value="2"/>
</dbReference>
<evidence type="ECO:0000313" key="3">
    <source>
        <dbReference type="EMBL" id="KZS40365.1"/>
    </source>
</evidence>
<dbReference type="PROSITE" id="PS51257">
    <property type="entry name" value="PROKAR_LIPOPROTEIN"/>
    <property type="match status" value="1"/>
</dbReference>
<protein>
    <recommendedName>
        <fullName evidence="2">Fibronectin type-III domain-containing protein</fullName>
    </recommendedName>
</protein>
<dbReference type="Pfam" id="PF00041">
    <property type="entry name" value="fn3"/>
    <property type="match status" value="1"/>
</dbReference>
<dbReference type="InterPro" id="IPR003343">
    <property type="entry name" value="Big_2"/>
</dbReference>
<dbReference type="EMBL" id="LQRT01000013">
    <property type="protein sequence ID" value="KZS40365.1"/>
    <property type="molecule type" value="Genomic_DNA"/>
</dbReference>
<evidence type="ECO:0000259" key="2">
    <source>
        <dbReference type="PROSITE" id="PS50853"/>
    </source>
</evidence>
<dbReference type="RefSeq" id="WP_066313856.1">
    <property type="nucleotide sequence ID" value="NZ_LQRT01000013.1"/>
</dbReference>
<dbReference type="InterPro" id="IPR036116">
    <property type="entry name" value="FN3_sf"/>
</dbReference>
<sequence>MKFTTTITFLLSLLLLVSCSDDESNPQESPENSEIIINDSDISFNLVNLKWPVVTGENNETIVYDIYLGDTKIKDSNTDTDYTLTKLDANTNYTGRIVPKTTDDSRSKNKVFVELPPIPFSLKTKQFADPNAPIPQVSNLTANNITNNSATLNWDTATISDNSTITYTIYVDGDLVSSDLTETSYIFENLEPDTTYSGVLLAISTNQKSAALDFEFTTLPDPSEVPLTGFTFFRGTTTSFEGKSFVQLIPIFIPANANAVDLVWTSSDETIASVDKSGYVTTKNIGIATITATSVDNPQITVSIELTVTEPRPIGAKFISAQPKRSSLLVNDSKKIQVNKFNIETGSADDSFTFTSSDPTIASVDADGNVTGLQEGTVAITVTSTVDTTISASIMLRIVRTPIPISGFTFFSENPKTLFTGESQNVFPRIEPEDATNKDIIFTSTDPNVMEISSGPIAKAVGVGNASVIVTSVADNSISAVRDFIVIEDLTSYDETTGVYKAPANSKVTLQIYGFGSLAQDIDPNSIFIESTFSVKKKNGEEILDASQQNGLTITYVTDTFEGITSFNIETERIEFTMPNDDEVTIEVSLIIYDSANVFVSFADLTIDNDSGVRKSATLRNDQIILN</sequence>
<dbReference type="Pfam" id="PF02368">
    <property type="entry name" value="Big_2"/>
    <property type="match status" value="2"/>
</dbReference>
<dbReference type="InterPro" id="IPR008964">
    <property type="entry name" value="Invasin/intimin_cell_adhesion"/>
</dbReference>
<dbReference type="SMART" id="SM00060">
    <property type="entry name" value="FN3"/>
    <property type="match status" value="2"/>
</dbReference>
<keyword evidence="1" id="KW-0732">Signal</keyword>
<gene>
    <name evidence="3" type="ORF">AWE51_05255</name>
</gene>
<comment type="caution">
    <text evidence="3">The sequence shown here is derived from an EMBL/GenBank/DDBJ whole genome shotgun (WGS) entry which is preliminary data.</text>
</comment>
<reference evidence="3 4" key="1">
    <citation type="submission" date="2016-01" db="EMBL/GenBank/DDBJ databases">
        <title>The draft genome sequence of Aquimarina sp. RZW4-3-2.</title>
        <authorList>
            <person name="Wang Y."/>
        </authorList>
    </citation>
    <scope>NUCLEOTIDE SEQUENCE [LARGE SCALE GENOMIC DNA]</scope>
    <source>
        <strain evidence="3 4">RZW4-3-2</strain>
    </source>
</reference>
<dbReference type="SUPFAM" id="SSF49373">
    <property type="entry name" value="Invasin/intimin cell-adhesion fragments"/>
    <property type="match status" value="3"/>
</dbReference>
<dbReference type="Gene3D" id="2.60.40.1080">
    <property type="match status" value="3"/>
</dbReference>
<dbReference type="PROSITE" id="PS50853">
    <property type="entry name" value="FN3"/>
    <property type="match status" value="1"/>
</dbReference>
<dbReference type="AlphaFoldDB" id="A0A163A9D8"/>
<dbReference type="SUPFAM" id="SSF49265">
    <property type="entry name" value="Fibronectin type III"/>
    <property type="match status" value="1"/>
</dbReference>
<feature type="signal peptide" evidence="1">
    <location>
        <begin position="1"/>
        <end position="20"/>
    </location>
</feature>
<dbReference type="STRING" id="1642818.AWE51_05255"/>
<feature type="chain" id="PRO_5007841458" description="Fibronectin type-III domain-containing protein" evidence="1">
    <location>
        <begin position="21"/>
        <end position="627"/>
    </location>
</feature>
<accession>A0A163A9D8</accession>
<organism evidence="3 4">
    <name type="scientific">Aquimarina aggregata</name>
    <dbReference type="NCBI Taxonomy" id="1642818"/>
    <lineage>
        <taxon>Bacteria</taxon>
        <taxon>Pseudomonadati</taxon>
        <taxon>Bacteroidota</taxon>
        <taxon>Flavobacteriia</taxon>
        <taxon>Flavobacteriales</taxon>
        <taxon>Flavobacteriaceae</taxon>
        <taxon>Aquimarina</taxon>
    </lineage>
</organism>
<feature type="domain" description="Fibronectin type-III" evidence="2">
    <location>
        <begin position="136"/>
        <end position="222"/>
    </location>
</feature>
<dbReference type="OrthoDB" id="614750at2"/>
<dbReference type="SMART" id="SM00635">
    <property type="entry name" value="BID_2"/>
    <property type="match status" value="3"/>
</dbReference>